<sequence length="614" mass="66195">MDLDLLSIVTPLSDAPFGVASVHGTEELSRPFTYQVHLHSGAERLDADQLLDQSVSIQVARPRGGGAPARYINGIVSSVVQDPMQGDTLWSYRLTVVPRLWFLGQTNDCRFYQQMSVPQIALQILSDFGITCDSRLTLDYAARDYIVQFNESYLNFLHRILQDCGIFYFFIHDEYGHRLILADANTAFPAMDPHALPLDQVTPGLGVIQDWDRADQTVTGRVGAADYDPATDTASVGTLQADESTLLKASGAESRVHYLWPATRDTRGGVAGVVKTRMQAAEAVAELYEGSGQAPAFFAGGRFILQRDPFAGGGSTEYVVRTLSYDVSNGQQGGAVGMSLTAFRTAVAYRPDHDCSPPVMAGLYSALVIGPQGEEVHTDDLGRIKVQFPSDHMRDIAADKTLWVRVMHPWAGNGWGMQHIPRVGTEVAIAFLEGDVNRPVAVGGLYNARNAPIFPAAEKTRSGWRSRSMDGGRANFSEFSVDDARGREEILLHAERDLVVEVENDRSVTVTHDETVQIDGSKTDTVRGDHATTVSQGNLSVDVSAGSMDCKAAQSITLQVGDSAVVIDPSGITLSIGASKMQLTAAGITVESAQVSISGQALLQLSGGVTMINS</sequence>
<evidence type="ECO:0000313" key="6">
    <source>
        <dbReference type="EMBL" id="MBO1326507.1"/>
    </source>
</evidence>
<dbReference type="RefSeq" id="WP_207847255.1">
    <property type="nucleotide sequence ID" value="NZ_JAFVMH010000011.1"/>
</dbReference>
<dbReference type="InterPro" id="IPR050708">
    <property type="entry name" value="T6SS_VgrG/RHS"/>
</dbReference>
<evidence type="ECO:0000313" key="7">
    <source>
        <dbReference type="Proteomes" id="UP000664073"/>
    </source>
</evidence>
<dbReference type="Gene3D" id="2.30.110.50">
    <property type="match status" value="1"/>
</dbReference>
<comment type="caution">
    <text evidence="6">The sequence shown here is derived from an EMBL/GenBank/DDBJ whole genome shotgun (WGS) entry which is preliminary data.</text>
</comment>
<evidence type="ECO:0000259" key="4">
    <source>
        <dbReference type="Pfam" id="PF04717"/>
    </source>
</evidence>
<evidence type="ECO:0000259" key="5">
    <source>
        <dbReference type="Pfam" id="PF22178"/>
    </source>
</evidence>
<accession>A0A939HMS8</accession>
<dbReference type="PANTHER" id="PTHR32305:SF15">
    <property type="entry name" value="PROTEIN RHSA-RELATED"/>
    <property type="match status" value="1"/>
</dbReference>
<dbReference type="InterPro" id="IPR006533">
    <property type="entry name" value="T6SS_Vgr_RhsGE"/>
</dbReference>
<dbReference type="SUPFAM" id="SSF69279">
    <property type="entry name" value="Phage tail proteins"/>
    <property type="match status" value="2"/>
</dbReference>
<evidence type="ECO:0000256" key="3">
    <source>
        <dbReference type="ARBA" id="ARBA00022525"/>
    </source>
</evidence>
<protein>
    <submittedName>
        <fullName evidence="6">Type VI secretion system tip protein VgrG</fullName>
    </submittedName>
</protein>
<keyword evidence="7" id="KW-1185">Reference proteome</keyword>
<dbReference type="Pfam" id="PF05954">
    <property type="entry name" value="Phage_GPD"/>
    <property type="match status" value="1"/>
</dbReference>
<proteinExistence type="inferred from homology"/>
<dbReference type="PANTHER" id="PTHR32305">
    <property type="match status" value="1"/>
</dbReference>
<dbReference type="InterPro" id="IPR054030">
    <property type="entry name" value="Gp5_Vgr_C"/>
</dbReference>
<dbReference type="Pfam" id="PF22178">
    <property type="entry name" value="Gp5_trimer_C"/>
    <property type="match status" value="1"/>
</dbReference>
<dbReference type="AlphaFoldDB" id="A0A939HMS8"/>
<dbReference type="SUPFAM" id="SSF69349">
    <property type="entry name" value="Phage fibre proteins"/>
    <property type="match status" value="1"/>
</dbReference>
<dbReference type="Gene3D" id="4.10.220.110">
    <property type="match status" value="1"/>
</dbReference>
<feature type="domain" description="Gp5/Type VI secretion system Vgr C-terminal trimerisation" evidence="5">
    <location>
        <begin position="462"/>
        <end position="544"/>
    </location>
</feature>
<dbReference type="GO" id="GO:0005576">
    <property type="term" value="C:extracellular region"/>
    <property type="evidence" value="ECO:0007669"/>
    <property type="project" value="UniProtKB-SubCell"/>
</dbReference>
<dbReference type="Proteomes" id="UP000664073">
    <property type="component" value="Unassembled WGS sequence"/>
</dbReference>
<evidence type="ECO:0000256" key="2">
    <source>
        <dbReference type="ARBA" id="ARBA00005558"/>
    </source>
</evidence>
<comment type="similarity">
    <text evidence="2">Belongs to the VgrG protein family.</text>
</comment>
<dbReference type="Gene3D" id="3.55.50.10">
    <property type="entry name" value="Baseplate protein-like domains"/>
    <property type="match status" value="1"/>
</dbReference>
<feature type="domain" description="Gp5/Type VI secretion system Vgr protein OB-fold" evidence="4">
    <location>
        <begin position="377"/>
        <end position="446"/>
    </location>
</feature>
<gene>
    <name evidence="6" type="primary">tssI</name>
    <name evidence="6" type="ORF">J2D77_15265</name>
</gene>
<dbReference type="NCBIfam" id="TIGR03361">
    <property type="entry name" value="VI_Rhs_Vgr"/>
    <property type="match status" value="1"/>
</dbReference>
<dbReference type="NCBIfam" id="TIGR01646">
    <property type="entry name" value="vgr_GE"/>
    <property type="match status" value="1"/>
</dbReference>
<keyword evidence="3" id="KW-0964">Secreted</keyword>
<organism evidence="6 7">
    <name type="scientific">Acetobacter garciniae</name>
    <dbReference type="NCBI Taxonomy" id="2817435"/>
    <lineage>
        <taxon>Bacteria</taxon>
        <taxon>Pseudomonadati</taxon>
        <taxon>Pseudomonadota</taxon>
        <taxon>Alphaproteobacteria</taxon>
        <taxon>Acetobacterales</taxon>
        <taxon>Acetobacteraceae</taxon>
        <taxon>Acetobacter</taxon>
    </lineage>
</organism>
<reference evidence="6" key="1">
    <citation type="submission" date="2021-03" db="EMBL/GenBank/DDBJ databases">
        <title>The complete genome sequence of Acetobacter sp. TBRC 12339.</title>
        <authorList>
            <person name="Charoenyingcharoen P."/>
            <person name="Yukphan P."/>
        </authorList>
    </citation>
    <scope>NUCLEOTIDE SEQUENCE</scope>
    <source>
        <strain evidence="6">TBRC 12339</strain>
    </source>
</reference>
<evidence type="ECO:0000256" key="1">
    <source>
        <dbReference type="ARBA" id="ARBA00004613"/>
    </source>
</evidence>
<name>A0A939HMS8_9PROT</name>
<comment type="subcellular location">
    <subcellularLocation>
        <location evidence="1">Secreted</location>
    </subcellularLocation>
</comment>
<dbReference type="InterPro" id="IPR006531">
    <property type="entry name" value="Gp5/Vgr_OB"/>
</dbReference>
<dbReference type="EMBL" id="JAFVMH010000011">
    <property type="protein sequence ID" value="MBO1326507.1"/>
    <property type="molecule type" value="Genomic_DNA"/>
</dbReference>
<dbReference type="SUPFAM" id="SSF69255">
    <property type="entry name" value="gp5 N-terminal domain-like"/>
    <property type="match status" value="1"/>
</dbReference>
<dbReference type="InterPro" id="IPR017847">
    <property type="entry name" value="T6SS_RhsGE_Vgr_subset"/>
</dbReference>
<dbReference type="Gene3D" id="2.40.50.230">
    <property type="entry name" value="Gp5 N-terminal domain"/>
    <property type="match status" value="1"/>
</dbReference>
<dbReference type="InterPro" id="IPR037026">
    <property type="entry name" value="Vgr_OB-fold_dom_sf"/>
</dbReference>
<dbReference type="Pfam" id="PF04717">
    <property type="entry name" value="Phage_base_V"/>
    <property type="match status" value="1"/>
</dbReference>